<dbReference type="Pfam" id="PF11716">
    <property type="entry name" value="MDMPI_N"/>
    <property type="match status" value="1"/>
</dbReference>
<dbReference type="PANTHER" id="PTHR40758">
    <property type="entry name" value="CONSERVED PROTEIN"/>
    <property type="match status" value="1"/>
</dbReference>
<gene>
    <name evidence="3" type="ORF">GCM10022222_49730</name>
</gene>
<dbReference type="RefSeq" id="WP_344863835.1">
    <property type="nucleotide sequence ID" value="NZ_BAAAZN010000011.1"/>
</dbReference>
<evidence type="ECO:0000259" key="1">
    <source>
        <dbReference type="Pfam" id="PF07398"/>
    </source>
</evidence>
<organism evidence="3 4">
    <name type="scientific">Amycolatopsis ultiminotia</name>
    <dbReference type="NCBI Taxonomy" id="543629"/>
    <lineage>
        <taxon>Bacteria</taxon>
        <taxon>Bacillati</taxon>
        <taxon>Actinomycetota</taxon>
        <taxon>Actinomycetes</taxon>
        <taxon>Pseudonocardiales</taxon>
        <taxon>Pseudonocardiaceae</taxon>
        <taxon>Amycolatopsis</taxon>
    </lineage>
</organism>
<feature type="domain" description="MDMPI C-terminal" evidence="1">
    <location>
        <begin position="143"/>
        <end position="233"/>
    </location>
</feature>
<sequence length="243" mass="25945">MPTLPLPALDYLPHLRALTEAFAGEVRAGSLDAAVPVCGDWTRRDLVGHLGNVHRWAAHVVATGQRQQLDDAVGADLAEWYADSAAVLLDALAEVNPGDSCWHFGGTAKTKAFWFRRQVHETAVHLIDALAARGEEPRLEPLVAADGVDEVLAGFLPRVTRFGAVPPLPVPIGFRATDLGHSWTLVPGEPPALGEAEPAATVEAQAQDLLTLLWKRSDLSAAGLRITGDEAVVRAFLTAQLTP</sequence>
<name>A0ABP6X2T5_9PSEU</name>
<accession>A0ABP6X2T5</accession>
<dbReference type="NCBIfam" id="TIGR03083">
    <property type="entry name" value="maleylpyruvate isomerase family mycothiol-dependent enzyme"/>
    <property type="match status" value="1"/>
</dbReference>
<dbReference type="EMBL" id="BAAAZN010000011">
    <property type="protein sequence ID" value="GAA3560090.1"/>
    <property type="molecule type" value="Genomic_DNA"/>
</dbReference>
<dbReference type="Proteomes" id="UP001500689">
    <property type="component" value="Unassembled WGS sequence"/>
</dbReference>
<dbReference type="GO" id="GO:0016853">
    <property type="term" value="F:isomerase activity"/>
    <property type="evidence" value="ECO:0007669"/>
    <property type="project" value="UniProtKB-KW"/>
</dbReference>
<dbReference type="PANTHER" id="PTHR40758:SF1">
    <property type="entry name" value="CONSERVED PROTEIN"/>
    <property type="match status" value="1"/>
</dbReference>
<dbReference type="InterPro" id="IPR024344">
    <property type="entry name" value="MDMPI_metal-binding"/>
</dbReference>
<dbReference type="Pfam" id="PF07398">
    <property type="entry name" value="MDMPI_C"/>
    <property type="match status" value="1"/>
</dbReference>
<protein>
    <submittedName>
        <fullName evidence="3">Maleylpyruvate isomerase family mycothiol-dependent enzyme</fullName>
    </submittedName>
</protein>
<proteinExistence type="predicted"/>
<evidence type="ECO:0000259" key="2">
    <source>
        <dbReference type="Pfam" id="PF11716"/>
    </source>
</evidence>
<keyword evidence="4" id="KW-1185">Reference proteome</keyword>
<evidence type="ECO:0000313" key="4">
    <source>
        <dbReference type="Proteomes" id="UP001500689"/>
    </source>
</evidence>
<keyword evidence="3" id="KW-0413">Isomerase</keyword>
<reference evidence="4" key="1">
    <citation type="journal article" date="2019" name="Int. J. Syst. Evol. Microbiol.">
        <title>The Global Catalogue of Microorganisms (GCM) 10K type strain sequencing project: providing services to taxonomists for standard genome sequencing and annotation.</title>
        <authorList>
            <consortium name="The Broad Institute Genomics Platform"/>
            <consortium name="The Broad Institute Genome Sequencing Center for Infectious Disease"/>
            <person name="Wu L."/>
            <person name="Ma J."/>
        </authorList>
    </citation>
    <scope>NUCLEOTIDE SEQUENCE [LARGE SCALE GENOMIC DNA]</scope>
    <source>
        <strain evidence="4">JCM 16898</strain>
    </source>
</reference>
<comment type="caution">
    <text evidence="3">The sequence shown here is derived from an EMBL/GenBank/DDBJ whole genome shotgun (WGS) entry which is preliminary data.</text>
</comment>
<feature type="domain" description="Mycothiol-dependent maleylpyruvate isomerase metal-binding" evidence="2">
    <location>
        <begin position="15"/>
        <end position="129"/>
    </location>
</feature>
<evidence type="ECO:0000313" key="3">
    <source>
        <dbReference type="EMBL" id="GAA3560090.1"/>
    </source>
</evidence>
<dbReference type="SUPFAM" id="SSF109854">
    <property type="entry name" value="DinB/YfiT-like putative metalloenzymes"/>
    <property type="match status" value="1"/>
</dbReference>
<dbReference type="InterPro" id="IPR034660">
    <property type="entry name" value="DinB/YfiT-like"/>
</dbReference>
<dbReference type="InterPro" id="IPR017517">
    <property type="entry name" value="Maleyloyr_isom"/>
</dbReference>
<dbReference type="InterPro" id="IPR010872">
    <property type="entry name" value="MDMPI_C-term_domain"/>
</dbReference>